<feature type="domain" description="Dual OB-containing" evidence="1">
    <location>
        <begin position="5"/>
        <end position="218"/>
    </location>
</feature>
<evidence type="ECO:0000259" key="1">
    <source>
        <dbReference type="Pfam" id="PF22557"/>
    </source>
</evidence>
<name>A0A5P2C035_STRVZ</name>
<protein>
    <recommendedName>
        <fullName evidence="1">Dual OB-containing domain-containing protein</fullName>
    </recommendedName>
</protein>
<dbReference type="RefSeq" id="WP_150217914.1">
    <property type="nucleotide sequence ID" value="NZ_CP029192.1"/>
</dbReference>
<proteinExistence type="predicted"/>
<dbReference type="EMBL" id="CP029192">
    <property type="protein sequence ID" value="QES35837.1"/>
    <property type="molecule type" value="Genomic_DNA"/>
</dbReference>
<gene>
    <name evidence="2" type="ORF">DEJ48_22630</name>
</gene>
<dbReference type="InterPro" id="IPR054335">
    <property type="entry name" value="DuOB_dom"/>
</dbReference>
<sequence length="234" mass="26910">MPTTKELVCLANSRKHNGRCIAGIDIQSNLWVRPVSSRPGHEVSEAERRYRNGAEPRILDVVSVRLLRPKRFGFQTENWILDPGSQWEKRGRVGWDDLRRLEQRPKHLWVNSEDSTRKGLNDRVAVEQEFALLNSLKLIRVKAVTVEVDRPYDANRDLEVRAKFRHAGATYILKVTDAVYEERFRALGVGSYELSESFLTVSLGEEFKGHFYKMVAAIIERRTTERTTEPGSDG</sequence>
<accession>A0A5P2C035</accession>
<dbReference type="AlphaFoldDB" id="A0A5P2C035"/>
<reference evidence="2 3" key="1">
    <citation type="submission" date="2018-05" db="EMBL/GenBank/DDBJ databases">
        <title>Streptomyces venezuelae.</title>
        <authorList>
            <person name="Kim W."/>
            <person name="Lee N."/>
            <person name="Cho B.-K."/>
        </authorList>
    </citation>
    <scope>NUCLEOTIDE SEQUENCE [LARGE SCALE GENOMIC DNA]</scope>
    <source>
        <strain evidence="2 3">ATCC 14584</strain>
    </source>
</reference>
<organism evidence="2 3">
    <name type="scientific">Streptomyces venezuelae</name>
    <dbReference type="NCBI Taxonomy" id="54571"/>
    <lineage>
        <taxon>Bacteria</taxon>
        <taxon>Bacillati</taxon>
        <taxon>Actinomycetota</taxon>
        <taxon>Actinomycetes</taxon>
        <taxon>Kitasatosporales</taxon>
        <taxon>Streptomycetaceae</taxon>
        <taxon>Streptomyces</taxon>
    </lineage>
</organism>
<dbReference type="OrthoDB" id="128352at2"/>
<dbReference type="Proteomes" id="UP000322927">
    <property type="component" value="Chromosome"/>
</dbReference>
<dbReference type="Pfam" id="PF22557">
    <property type="entry name" value="DuOB"/>
    <property type="match status" value="1"/>
</dbReference>
<evidence type="ECO:0000313" key="2">
    <source>
        <dbReference type="EMBL" id="QES35837.1"/>
    </source>
</evidence>
<evidence type="ECO:0000313" key="3">
    <source>
        <dbReference type="Proteomes" id="UP000322927"/>
    </source>
</evidence>